<sequence length="167" mass="18508">MKPIKVHPILPHPALPEADWADCYQLRVNDPDLTAIDAARLMLGHFPPRVRVPMTIRNKVVAPFGIKSSASHSPDDMEMIGVFPIVSQSAHQVVLGFDDRHLDFRAVIDIHDDSGQRLVSAMTLVKRNILFGKLYLAAITPFHNLIVSTLLANVNRPSAAVSRPPLR</sequence>
<gene>
    <name evidence="1" type="ORF">CPY51_25105</name>
</gene>
<dbReference type="AlphaFoldDB" id="A0A2W4C7X2"/>
<evidence type="ECO:0008006" key="3">
    <source>
        <dbReference type="Google" id="ProtNLM"/>
    </source>
</evidence>
<evidence type="ECO:0000313" key="1">
    <source>
        <dbReference type="EMBL" id="PZM09567.1"/>
    </source>
</evidence>
<comment type="caution">
    <text evidence="1">The sequence shown here is derived from an EMBL/GenBank/DDBJ whole genome shotgun (WGS) entry which is preliminary data.</text>
</comment>
<dbReference type="RefSeq" id="WP_111162947.1">
    <property type="nucleotide sequence ID" value="NZ_PCDP01000059.1"/>
</dbReference>
<reference evidence="1 2" key="1">
    <citation type="journal article" date="2018" name="Sci. Rep.">
        <title>Rhizobium tumorigenes sp. nov., a novel plant tumorigenic bacterium isolated from cane gall tumors on thornless blackberry.</title>
        <authorList>
            <person name="Kuzmanovi N."/>
            <person name="Smalla K."/>
            <person name="Gronow S."/>
            <person name="PuBawska J."/>
        </authorList>
    </citation>
    <scope>NUCLEOTIDE SEQUENCE [LARGE SCALE GENOMIC DNA]</scope>
    <source>
        <strain evidence="1 2">CCBAU 85046</strain>
    </source>
</reference>
<accession>A0A2W4C7X2</accession>
<keyword evidence="2" id="KW-1185">Reference proteome</keyword>
<name>A0A2W4C7X2_9HYPH</name>
<organism evidence="1 2">
    <name type="scientific">Rhizobium tubonense</name>
    <dbReference type="NCBI Taxonomy" id="484088"/>
    <lineage>
        <taxon>Bacteria</taxon>
        <taxon>Pseudomonadati</taxon>
        <taxon>Pseudomonadota</taxon>
        <taxon>Alphaproteobacteria</taxon>
        <taxon>Hyphomicrobiales</taxon>
        <taxon>Rhizobiaceae</taxon>
        <taxon>Rhizobium/Agrobacterium group</taxon>
        <taxon>Rhizobium</taxon>
    </lineage>
</organism>
<dbReference type="EMBL" id="PCDP01000059">
    <property type="protein sequence ID" value="PZM09567.1"/>
    <property type="molecule type" value="Genomic_DNA"/>
</dbReference>
<dbReference type="Proteomes" id="UP000248925">
    <property type="component" value="Unassembled WGS sequence"/>
</dbReference>
<dbReference type="OrthoDB" id="7058586at2"/>
<protein>
    <recommendedName>
        <fullName evidence="3">DUF2867 domain-containing protein</fullName>
    </recommendedName>
</protein>
<evidence type="ECO:0000313" key="2">
    <source>
        <dbReference type="Proteomes" id="UP000248925"/>
    </source>
</evidence>
<dbReference type="Pfam" id="PF11066">
    <property type="entry name" value="DUF2867"/>
    <property type="match status" value="1"/>
</dbReference>
<dbReference type="InterPro" id="IPR021295">
    <property type="entry name" value="DUF2867"/>
</dbReference>
<proteinExistence type="predicted"/>